<name>A0A8H4JRR9_9HYPO</name>
<keyword evidence="3" id="KW-1185">Reference proteome</keyword>
<sequence length="468" mass="52807">MSSQGLYQTPLDASKPEIRLLEVIADNGKILCKLHTVTFSDELHFAALSYVWGTGADRVNIEIDGIQTPVSKSLADALKHVQKYWQYEFPDRDQSKFRIWVDAVCINQADEVERTEQVKLMRAIYSSADMVLGWLGAEDQEKTLAGITTITALGSAFRAASWDMEKLLDLQWLKDIGLAEEPRCDKFWNSLDYLGTLPYWRRVWILQENVLASTLIYITPRVAIEYRTLMNVVTMFDSLSQKLARRKAHKPDFIPSHIWMKFCAPEGTGFIQLRNMLRFDWAKSMYLEKDREKPDEVNLDVFLMEYGGTLLATDPRDHIYGLLGLSSTPIEPDYTKSVSEVYIDYCRAVLGSQEQAAKRDICFLRDSGSGVFENALSLPSWAPQFPSRASGIPTLMFGEKLRLHKIVSDIPAPTIEASTLRLSGIRLQTLKRVGGHPELKNVQKGDDLVDSLALGTILSGDEDAEIGI</sequence>
<dbReference type="Pfam" id="PF06985">
    <property type="entry name" value="HET"/>
    <property type="match status" value="1"/>
</dbReference>
<dbReference type="AlphaFoldDB" id="A0A8H4JRR9"/>
<evidence type="ECO:0000259" key="1">
    <source>
        <dbReference type="Pfam" id="PF06985"/>
    </source>
</evidence>
<evidence type="ECO:0000313" key="2">
    <source>
        <dbReference type="EMBL" id="KAF4435834.1"/>
    </source>
</evidence>
<comment type="caution">
    <text evidence="2">The sequence shown here is derived from an EMBL/GenBank/DDBJ whole genome shotgun (WGS) entry which is preliminary data.</text>
</comment>
<accession>A0A8H4JRR9</accession>
<dbReference type="InterPro" id="IPR052895">
    <property type="entry name" value="HetReg/Transcr_Mod"/>
</dbReference>
<reference evidence="2" key="1">
    <citation type="submission" date="2020-01" db="EMBL/GenBank/DDBJ databases">
        <title>Identification and distribution of gene clusters putatively required for synthesis of sphingolipid metabolism inhibitors in phylogenetically diverse species of the filamentous fungus Fusarium.</title>
        <authorList>
            <person name="Kim H.-S."/>
            <person name="Busman M."/>
            <person name="Brown D.W."/>
            <person name="Divon H."/>
            <person name="Uhlig S."/>
            <person name="Proctor R.H."/>
        </authorList>
    </citation>
    <scope>NUCLEOTIDE SEQUENCE</scope>
    <source>
        <strain evidence="2">NRRL 53441</strain>
    </source>
</reference>
<dbReference type="InterPro" id="IPR010730">
    <property type="entry name" value="HET"/>
</dbReference>
<evidence type="ECO:0000313" key="3">
    <source>
        <dbReference type="Proteomes" id="UP000605986"/>
    </source>
</evidence>
<dbReference type="Proteomes" id="UP000605986">
    <property type="component" value="Unassembled WGS sequence"/>
</dbReference>
<feature type="domain" description="Heterokaryon incompatibility" evidence="1">
    <location>
        <begin position="45"/>
        <end position="208"/>
    </location>
</feature>
<dbReference type="PANTHER" id="PTHR24148:SF82">
    <property type="entry name" value="HETEROKARYON INCOMPATIBILITY DOMAIN-CONTAINING PROTEIN"/>
    <property type="match status" value="1"/>
</dbReference>
<dbReference type="EMBL" id="JAADJG010000831">
    <property type="protein sequence ID" value="KAF4435834.1"/>
    <property type="molecule type" value="Genomic_DNA"/>
</dbReference>
<protein>
    <recommendedName>
        <fullName evidence="1">Heterokaryon incompatibility domain-containing protein</fullName>
    </recommendedName>
</protein>
<dbReference type="OrthoDB" id="5386682at2759"/>
<organism evidence="2 3">
    <name type="scientific">Fusarium austroafricanum</name>
    <dbReference type="NCBI Taxonomy" id="2364996"/>
    <lineage>
        <taxon>Eukaryota</taxon>
        <taxon>Fungi</taxon>
        <taxon>Dikarya</taxon>
        <taxon>Ascomycota</taxon>
        <taxon>Pezizomycotina</taxon>
        <taxon>Sordariomycetes</taxon>
        <taxon>Hypocreomycetidae</taxon>
        <taxon>Hypocreales</taxon>
        <taxon>Nectriaceae</taxon>
        <taxon>Fusarium</taxon>
        <taxon>Fusarium concolor species complex</taxon>
    </lineage>
</organism>
<proteinExistence type="predicted"/>
<gene>
    <name evidence="2" type="ORF">F53441_13411</name>
</gene>
<dbReference type="PANTHER" id="PTHR24148">
    <property type="entry name" value="ANKYRIN REPEAT DOMAIN-CONTAINING PROTEIN 39 HOMOLOG-RELATED"/>
    <property type="match status" value="1"/>
</dbReference>